<sequence length="462" mass="52661">MYLENEKNVLEEARPSSSKNEPSNLELAYLQELLSKGKRHYVCNEPRIALEVFVELCEKVADIYGQTGDECAEPYLYYAKTLLEMARVENGVLGNAVKDAPVLGDTEDASAEGDHGEEVDNLNIEEDNEDITSEKRAELRANVEHALREGNLYNDALTDEEEEGNDCQEDLEGNPKESFEVCEQRKNEENEDEEENVENEVTKETSDCEAVDDEEITNMQLSWEMFELCCIICNRMMTYGEEKKVNEAKSFLAEAKYGLAQISLESERYEESVIDFQACLELYKNILTDREDRKIAEVYYNIGLALLFDKKFAEAITNFEQAVSVLEARVKMLENKVNELEKNGDKDKIDEYKKEITELKDLVLLDMMAKIEDAQEMKKQGDASVDAVKKFAKEMFSGISNGFEEGFDQGFDKEFNNTATSKDVVNDIGFKVRSIKRKSEDEFPPSEAKKFKPSNDASTDEL</sequence>
<keyword evidence="7" id="KW-0175">Coiled coil</keyword>
<dbReference type="PANTHER" id="PTHR15081">
    <property type="entry name" value="NUCLEAR AUTOANTIGENIC SPERM PROTEIN NASP -RELATED"/>
    <property type="match status" value="1"/>
</dbReference>
<feature type="compositionally biased region" description="Basic and acidic residues" evidence="8">
    <location>
        <begin position="173"/>
        <end position="188"/>
    </location>
</feature>
<dbReference type="InterPro" id="IPR051730">
    <property type="entry name" value="NASP-like"/>
</dbReference>
<gene>
    <name evidence="10" type="primary">LOC100202883</name>
</gene>
<reference evidence="10" key="1">
    <citation type="submission" date="2025-08" db="UniProtKB">
        <authorList>
            <consortium name="RefSeq"/>
        </authorList>
    </citation>
    <scope>IDENTIFICATION</scope>
</reference>
<organism evidence="9 10">
    <name type="scientific">Hydra vulgaris</name>
    <name type="common">Hydra</name>
    <name type="synonym">Hydra attenuata</name>
    <dbReference type="NCBI Taxonomy" id="6087"/>
    <lineage>
        <taxon>Eukaryota</taxon>
        <taxon>Metazoa</taxon>
        <taxon>Cnidaria</taxon>
        <taxon>Hydrozoa</taxon>
        <taxon>Hydroidolina</taxon>
        <taxon>Anthoathecata</taxon>
        <taxon>Aplanulata</taxon>
        <taxon>Hydridae</taxon>
        <taxon>Hydra</taxon>
    </lineage>
</organism>
<dbReference type="SMART" id="SM00028">
    <property type="entry name" value="TPR"/>
    <property type="match status" value="2"/>
</dbReference>
<evidence type="ECO:0000256" key="4">
    <source>
        <dbReference type="ARBA" id="ARBA00022803"/>
    </source>
</evidence>
<feature type="region of interest" description="Disordered" evidence="8">
    <location>
        <begin position="436"/>
        <end position="462"/>
    </location>
</feature>
<dbReference type="Proteomes" id="UP001652625">
    <property type="component" value="Chromosome 07"/>
</dbReference>
<evidence type="ECO:0000313" key="9">
    <source>
        <dbReference type="Proteomes" id="UP001652625"/>
    </source>
</evidence>
<evidence type="ECO:0000256" key="7">
    <source>
        <dbReference type="SAM" id="Coils"/>
    </source>
</evidence>
<evidence type="ECO:0000256" key="6">
    <source>
        <dbReference type="PROSITE-ProRule" id="PRU00339"/>
    </source>
</evidence>
<dbReference type="InterPro" id="IPR011990">
    <property type="entry name" value="TPR-like_helical_dom_sf"/>
</dbReference>
<dbReference type="Pfam" id="PF13424">
    <property type="entry name" value="TPR_12"/>
    <property type="match status" value="1"/>
</dbReference>
<feature type="region of interest" description="Disordered" evidence="8">
    <location>
        <begin position="1"/>
        <end position="22"/>
    </location>
</feature>
<evidence type="ECO:0000256" key="1">
    <source>
        <dbReference type="ARBA" id="ARBA00004123"/>
    </source>
</evidence>
<evidence type="ECO:0000256" key="8">
    <source>
        <dbReference type="SAM" id="MobiDB-lite"/>
    </source>
</evidence>
<keyword evidence="4 6" id="KW-0802">TPR repeat</keyword>
<keyword evidence="5" id="KW-0539">Nucleus</keyword>
<proteinExistence type="inferred from homology"/>
<accession>A0ABM4C6N5</accession>
<evidence type="ECO:0000313" key="10">
    <source>
        <dbReference type="RefSeq" id="XP_065657262.1"/>
    </source>
</evidence>
<feature type="repeat" description="TPR" evidence="6">
    <location>
        <begin position="296"/>
        <end position="329"/>
    </location>
</feature>
<feature type="compositionally biased region" description="Acidic residues" evidence="8">
    <location>
        <begin position="157"/>
        <end position="172"/>
    </location>
</feature>
<comment type="subcellular location">
    <subcellularLocation>
        <location evidence="1">Nucleus</location>
    </subcellularLocation>
</comment>
<name>A0ABM4C6N5_HYDVU</name>
<evidence type="ECO:0000256" key="3">
    <source>
        <dbReference type="ARBA" id="ARBA00022737"/>
    </source>
</evidence>
<feature type="coiled-coil region" evidence="7">
    <location>
        <begin position="316"/>
        <end position="362"/>
    </location>
</feature>
<protein>
    <submittedName>
        <fullName evidence="10">Protein HGV2 isoform X2</fullName>
    </submittedName>
</protein>
<feature type="compositionally biased region" description="Basic and acidic residues" evidence="8">
    <location>
        <begin position="1"/>
        <end position="14"/>
    </location>
</feature>
<evidence type="ECO:0000256" key="2">
    <source>
        <dbReference type="ARBA" id="ARBA00008402"/>
    </source>
</evidence>
<dbReference type="GeneID" id="100202883"/>
<feature type="region of interest" description="Disordered" evidence="8">
    <location>
        <begin position="155"/>
        <end position="208"/>
    </location>
</feature>
<keyword evidence="9" id="KW-1185">Reference proteome</keyword>
<comment type="similarity">
    <text evidence="2">Belongs to the NASP family.</text>
</comment>
<keyword evidence="3" id="KW-0677">Repeat</keyword>
<dbReference type="PANTHER" id="PTHR15081:SF1">
    <property type="entry name" value="NUCLEAR AUTOANTIGENIC SPERM PROTEIN"/>
    <property type="match status" value="1"/>
</dbReference>
<dbReference type="SUPFAM" id="SSF48452">
    <property type="entry name" value="TPR-like"/>
    <property type="match status" value="1"/>
</dbReference>
<dbReference type="PROSITE" id="PS50005">
    <property type="entry name" value="TPR"/>
    <property type="match status" value="1"/>
</dbReference>
<feature type="compositionally biased region" description="Acidic residues" evidence="8">
    <location>
        <begin position="189"/>
        <end position="198"/>
    </location>
</feature>
<dbReference type="Gene3D" id="1.25.40.10">
    <property type="entry name" value="Tetratricopeptide repeat domain"/>
    <property type="match status" value="1"/>
</dbReference>
<evidence type="ECO:0000256" key="5">
    <source>
        <dbReference type="ARBA" id="ARBA00023242"/>
    </source>
</evidence>
<dbReference type="RefSeq" id="XP_065657262.1">
    <property type="nucleotide sequence ID" value="XM_065801190.1"/>
</dbReference>
<dbReference type="InterPro" id="IPR019734">
    <property type="entry name" value="TPR_rpt"/>
</dbReference>